<comment type="subcellular location">
    <subcellularLocation>
        <location evidence="1">Cell membrane</location>
        <topology evidence="1">Multi-pass membrane protein</topology>
    </subcellularLocation>
</comment>
<dbReference type="OrthoDB" id="9805563at2"/>
<name>A0A1E7QWH3_9GAMM</name>
<dbReference type="Gene3D" id="1.20.1530.20">
    <property type="match status" value="1"/>
</dbReference>
<evidence type="ECO:0000256" key="1">
    <source>
        <dbReference type="ARBA" id="ARBA00004651"/>
    </source>
</evidence>
<evidence type="ECO:0000256" key="4">
    <source>
        <dbReference type="ARBA" id="ARBA00022475"/>
    </source>
</evidence>
<evidence type="ECO:0000313" key="9">
    <source>
        <dbReference type="EMBL" id="OEY91450.1"/>
    </source>
</evidence>
<accession>A0A1E7QWH3</accession>
<feature type="transmembrane region" description="Helical" evidence="8">
    <location>
        <begin position="191"/>
        <end position="213"/>
    </location>
</feature>
<dbReference type="EMBL" id="MKKK01000074">
    <property type="protein sequence ID" value="OEY91450.1"/>
    <property type="molecule type" value="Genomic_DNA"/>
</dbReference>
<evidence type="ECO:0000256" key="8">
    <source>
        <dbReference type="SAM" id="Phobius"/>
    </source>
</evidence>
<evidence type="ECO:0000256" key="7">
    <source>
        <dbReference type="ARBA" id="ARBA00023136"/>
    </source>
</evidence>
<evidence type="ECO:0000256" key="3">
    <source>
        <dbReference type="ARBA" id="ARBA00022448"/>
    </source>
</evidence>
<dbReference type="STRING" id="1262585.BJI46_06870"/>
<protein>
    <submittedName>
        <fullName evidence="9">Permease</fullName>
    </submittedName>
</protein>
<evidence type="ECO:0000256" key="6">
    <source>
        <dbReference type="ARBA" id="ARBA00022989"/>
    </source>
</evidence>
<keyword evidence="10" id="KW-1185">Reference proteome</keyword>
<feature type="transmembrane region" description="Helical" evidence="8">
    <location>
        <begin position="38"/>
        <end position="55"/>
    </location>
</feature>
<feature type="transmembrane region" description="Helical" evidence="8">
    <location>
        <begin position="225"/>
        <end position="258"/>
    </location>
</feature>
<evidence type="ECO:0000256" key="2">
    <source>
        <dbReference type="ARBA" id="ARBA00010145"/>
    </source>
</evidence>
<feature type="transmembrane region" description="Helical" evidence="8">
    <location>
        <begin position="123"/>
        <end position="144"/>
    </location>
</feature>
<keyword evidence="3" id="KW-0813">Transport</keyword>
<gene>
    <name evidence="9" type="ORF">BJI46_06870</name>
</gene>
<feature type="transmembrane region" description="Helical" evidence="8">
    <location>
        <begin position="96"/>
        <end position="117"/>
    </location>
</feature>
<dbReference type="AlphaFoldDB" id="A0A1E7QWH3"/>
<dbReference type="PANTHER" id="PTHR36838">
    <property type="entry name" value="AUXIN EFFLUX CARRIER FAMILY PROTEIN"/>
    <property type="match status" value="1"/>
</dbReference>
<reference evidence="9 10" key="1">
    <citation type="submission" date="2016-09" db="EMBL/GenBank/DDBJ databases">
        <authorList>
            <person name="Capua I."/>
            <person name="De Benedictis P."/>
            <person name="Joannis T."/>
            <person name="Lombin L.H."/>
            <person name="Cattoli G."/>
        </authorList>
    </citation>
    <scope>NUCLEOTIDE SEQUENCE [LARGE SCALE GENOMIC DNA]</scope>
    <source>
        <strain evidence="9 10">ANC 4671</strain>
    </source>
</reference>
<dbReference type="RefSeq" id="WP_070071065.1">
    <property type="nucleotide sequence ID" value="NZ_MKKK01000074.1"/>
</dbReference>
<organism evidence="9 10">
    <name type="scientific">Acinetobacter qingfengensis</name>
    <dbReference type="NCBI Taxonomy" id="1262585"/>
    <lineage>
        <taxon>Bacteria</taxon>
        <taxon>Pseudomonadati</taxon>
        <taxon>Pseudomonadota</taxon>
        <taxon>Gammaproteobacteria</taxon>
        <taxon>Moraxellales</taxon>
        <taxon>Moraxellaceae</taxon>
        <taxon>Acinetobacter</taxon>
    </lineage>
</organism>
<comment type="similarity">
    <text evidence="2">Belongs to the auxin efflux carrier (TC 2.A.69) family.</text>
</comment>
<dbReference type="PANTHER" id="PTHR36838:SF4">
    <property type="entry name" value="AUXIN EFFLUX CARRIER FAMILY PROTEIN"/>
    <property type="match status" value="1"/>
</dbReference>
<dbReference type="InterPro" id="IPR004776">
    <property type="entry name" value="Mem_transp_PIN-like"/>
</dbReference>
<feature type="transmembrane region" description="Helical" evidence="8">
    <location>
        <begin position="61"/>
        <end position="84"/>
    </location>
</feature>
<comment type="caution">
    <text evidence="9">The sequence shown here is derived from an EMBL/GenBank/DDBJ whole genome shotgun (WGS) entry which is preliminary data.</text>
</comment>
<keyword evidence="6 8" id="KW-1133">Transmembrane helix</keyword>
<dbReference type="InterPro" id="IPR038770">
    <property type="entry name" value="Na+/solute_symporter_sf"/>
</dbReference>
<proteinExistence type="inferred from homology"/>
<evidence type="ECO:0000313" key="10">
    <source>
        <dbReference type="Proteomes" id="UP000185895"/>
    </source>
</evidence>
<feature type="transmembrane region" description="Helical" evidence="8">
    <location>
        <begin position="164"/>
        <end position="185"/>
    </location>
</feature>
<keyword evidence="7 8" id="KW-0472">Membrane</keyword>
<dbReference type="Proteomes" id="UP000185895">
    <property type="component" value="Unassembled WGS sequence"/>
</dbReference>
<dbReference type="Pfam" id="PF03547">
    <property type="entry name" value="Mem_trans"/>
    <property type="match status" value="1"/>
</dbReference>
<evidence type="ECO:0000256" key="5">
    <source>
        <dbReference type="ARBA" id="ARBA00022692"/>
    </source>
</evidence>
<keyword evidence="4" id="KW-1003">Cell membrane</keyword>
<feature type="transmembrane region" description="Helical" evidence="8">
    <location>
        <begin position="278"/>
        <end position="300"/>
    </location>
</feature>
<dbReference type="GO" id="GO:0055085">
    <property type="term" value="P:transmembrane transport"/>
    <property type="evidence" value="ECO:0007669"/>
    <property type="project" value="InterPro"/>
</dbReference>
<keyword evidence="5 8" id="KW-0812">Transmembrane</keyword>
<sequence length="304" mass="34040">MLDLISMFTPPISLMLLGLYFKYKSFFNINFWEGAEKLNYYILFPALLFSSLANAKDDVAGIKSILIIIFIVMFVIIIFSYLLAIIKKVSEKQMGVYIQSLIRFNTYLGLSIALTLPDEQIRIILVSILAIAIPFVNVISILSLTSKHNLNLKNIFYSLIKNPLINSCLIGIGFNYFSIKIWIGFDNLLSILSTSSLMLGLLCVGAAINFDVIRKNFIRSLSISIVRLFLIPLFTILISSFFILNSASLIAIIIFFSIPTASSAYVLTKVLGGDHELMAGIISLQTLLCLISLPVIMYLIENFK</sequence>
<dbReference type="GO" id="GO:0005886">
    <property type="term" value="C:plasma membrane"/>
    <property type="evidence" value="ECO:0007669"/>
    <property type="project" value="UniProtKB-SubCell"/>
</dbReference>